<sequence length="74" mass="8259">MLKCCLMLLASSLLGDSCCLVSKTGPQGAVDFESLHSLELDMLVLRSKSTADVSVHVTCHSWYCTRRLRTRQQQ</sequence>
<dbReference type="AlphaFoldDB" id="A0A1D8NIZ5"/>
<gene>
    <name evidence="2" type="ORF">YALI1_E21786g</name>
</gene>
<dbReference type="VEuPathDB" id="FungiDB:YALI1_E21786g"/>
<keyword evidence="1" id="KW-0732">Signal</keyword>
<feature type="chain" id="PRO_5009110537" description="Secreted protein" evidence="1">
    <location>
        <begin position="20"/>
        <end position="74"/>
    </location>
</feature>
<feature type="signal peptide" evidence="1">
    <location>
        <begin position="1"/>
        <end position="19"/>
    </location>
</feature>
<proteinExistence type="predicted"/>
<accession>A0A1D8NIZ5</accession>
<evidence type="ECO:0000313" key="2">
    <source>
        <dbReference type="EMBL" id="AOW05595.1"/>
    </source>
</evidence>
<reference evidence="2 3" key="1">
    <citation type="journal article" date="2016" name="PLoS ONE">
        <title>Sequence Assembly of Yarrowia lipolytica Strain W29/CLIB89 Shows Transposable Element Diversity.</title>
        <authorList>
            <person name="Magnan C."/>
            <person name="Yu J."/>
            <person name="Chang I."/>
            <person name="Jahn E."/>
            <person name="Kanomata Y."/>
            <person name="Wu J."/>
            <person name="Zeller M."/>
            <person name="Oakes M."/>
            <person name="Baldi P."/>
            <person name="Sandmeyer S."/>
        </authorList>
    </citation>
    <scope>NUCLEOTIDE SEQUENCE [LARGE SCALE GENOMIC DNA]</scope>
    <source>
        <strain evidence="3">CLIB89(W29)</strain>
    </source>
</reference>
<dbReference type="RefSeq" id="XP_068139151.1">
    <property type="nucleotide sequence ID" value="XM_068283050.1"/>
</dbReference>
<evidence type="ECO:0000256" key="1">
    <source>
        <dbReference type="SAM" id="SignalP"/>
    </source>
</evidence>
<name>A0A1D8NIZ5_YARLL</name>
<protein>
    <recommendedName>
        <fullName evidence="4">Secreted protein</fullName>
    </recommendedName>
</protein>
<dbReference type="Proteomes" id="UP000182444">
    <property type="component" value="Chromosome 1E"/>
</dbReference>
<organism evidence="2 3">
    <name type="scientific">Yarrowia lipolytica</name>
    <name type="common">Candida lipolytica</name>
    <dbReference type="NCBI Taxonomy" id="4952"/>
    <lineage>
        <taxon>Eukaryota</taxon>
        <taxon>Fungi</taxon>
        <taxon>Dikarya</taxon>
        <taxon>Ascomycota</taxon>
        <taxon>Saccharomycotina</taxon>
        <taxon>Dipodascomycetes</taxon>
        <taxon>Dipodascales</taxon>
        <taxon>Dipodascales incertae sedis</taxon>
        <taxon>Yarrowia</taxon>
    </lineage>
</organism>
<evidence type="ECO:0000313" key="3">
    <source>
        <dbReference type="Proteomes" id="UP000182444"/>
    </source>
</evidence>
<evidence type="ECO:0008006" key="4">
    <source>
        <dbReference type="Google" id="ProtNLM"/>
    </source>
</evidence>
<dbReference type="GeneID" id="94583655"/>
<dbReference type="EMBL" id="CP017557">
    <property type="protein sequence ID" value="AOW05595.1"/>
    <property type="molecule type" value="Genomic_DNA"/>
</dbReference>